<accession>A0A135TU24</accession>
<keyword evidence="3" id="KW-1185">Reference proteome</keyword>
<dbReference type="OrthoDB" id="4788837at2759"/>
<dbReference type="Pfam" id="PF14856">
    <property type="entry name" value="Hce2"/>
    <property type="match status" value="1"/>
</dbReference>
<comment type="caution">
    <text evidence="2">The sequence shown here is derived from an EMBL/GenBank/DDBJ whole genome shotgun (WGS) entry which is preliminary data.</text>
</comment>
<dbReference type="EMBL" id="JEMN01001020">
    <property type="protein sequence ID" value="KXH51645.1"/>
    <property type="molecule type" value="Genomic_DNA"/>
</dbReference>
<sequence>MFFFLSSPHAAPPCLPRHDRRFYTPTIAPSPFVFPPSSAIKRENTQISKHLVHCLGLPVKQLPSETYLLFVFFTSTYPPTPRLPNTTTTTVRSRQSSTFSLLQETASICITNRVSHITTLKMAVIVRLLATATAMMALAVAVNPVAQGPGIIRDPACGSLCAFTEPPCPKAICHEVLLGNGKCKAIFTVPKVDKADSIDVEGAVSSVVEVKQSKKSVDNIAKGDINADDSLLTRDTFNPIINHFSTSSFSKRHIFEKSEKSAKVCQGQGVTCYNRDQKALAKDCMEIYKHVAKTSGTWTFSDLDLRGTKWVEFMRIGTCLIAFGSEFANVQGSPINGMSSKIGNLDMYGIFAQSFHHCGKDDSMEVRGSIGCKEFPLSFWIVATDKYDCCKSDPPLKHY</sequence>
<proteinExistence type="predicted"/>
<evidence type="ECO:0000313" key="2">
    <source>
        <dbReference type="EMBL" id="KXH51645.1"/>
    </source>
</evidence>
<dbReference type="Proteomes" id="UP000070054">
    <property type="component" value="Unassembled WGS sequence"/>
</dbReference>
<gene>
    <name evidence="2" type="ORF">CNYM01_06768</name>
</gene>
<evidence type="ECO:0000259" key="1">
    <source>
        <dbReference type="Pfam" id="PF14856"/>
    </source>
</evidence>
<reference evidence="2 3" key="1">
    <citation type="submission" date="2014-02" db="EMBL/GenBank/DDBJ databases">
        <title>The genome sequence of Colletotrichum nymphaeae SA-01.</title>
        <authorList>
            <person name="Baroncelli R."/>
            <person name="Thon M.R."/>
        </authorList>
    </citation>
    <scope>NUCLEOTIDE SEQUENCE [LARGE SCALE GENOMIC DNA]</scope>
    <source>
        <strain evidence="2 3">SA-01</strain>
    </source>
</reference>
<dbReference type="AlphaFoldDB" id="A0A135TU24"/>
<evidence type="ECO:0000313" key="3">
    <source>
        <dbReference type="Proteomes" id="UP000070054"/>
    </source>
</evidence>
<dbReference type="InterPro" id="IPR029226">
    <property type="entry name" value="Ecp2-like"/>
</dbReference>
<protein>
    <recommendedName>
        <fullName evidence="1">Ecp2 effector protein-like domain-containing protein</fullName>
    </recommendedName>
</protein>
<feature type="domain" description="Ecp2 effector protein-like" evidence="1">
    <location>
        <begin position="265"/>
        <end position="372"/>
    </location>
</feature>
<name>A0A135TU24_9PEZI</name>
<organism evidence="2 3">
    <name type="scientific">Colletotrichum nymphaeae SA-01</name>
    <dbReference type="NCBI Taxonomy" id="1460502"/>
    <lineage>
        <taxon>Eukaryota</taxon>
        <taxon>Fungi</taxon>
        <taxon>Dikarya</taxon>
        <taxon>Ascomycota</taxon>
        <taxon>Pezizomycotina</taxon>
        <taxon>Sordariomycetes</taxon>
        <taxon>Hypocreomycetidae</taxon>
        <taxon>Glomerellales</taxon>
        <taxon>Glomerellaceae</taxon>
        <taxon>Colletotrichum</taxon>
        <taxon>Colletotrichum acutatum species complex</taxon>
    </lineage>
</organism>